<organism evidence="1 2">
    <name type="scientific">Euplotes crassus</name>
    <dbReference type="NCBI Taxonomy" id="5936"/>
    <lineage>
        <taxon>Eukaryota</taxon>
        <taxon>Sar</taxon>
        <taxon>Alveolata</taxon>
        <taxon>Ciliophora</taxon>
        <taxon>Intramacronucleata</taxon>
        <taxon>Spirotrichea</taxon>
        <taxon>Hypotrichia</taxon>
        <taxon>Euplotida</taxon>
        <taxon>Euplotidae</taxon>
        <taxon>Moneuplotes</taxon>
    </lineage>
</organism>
<sequence>MINSKLVAFLENKISEKKQQKKPGEKYKIKLNARRGYMPKIGSKIYENKLAISRLMAQKKSSNFSQTRDFDNSFTSDDYSPYSLKRRSRVINRRFTSNFLPKESSTRSQLRSYGKMNTTGMNYMPYTNTKSSLNTTWNRESNFKKYFSKPTISSTKGFTHTNSEKFISRTIYGGNLMKSHSKKFKPAVYQDNKSMPKKNSLNYREIKRLREEFNLERNEVYTLNSEYDSMLYMQDNKTSKGGLDPGGSKNSFFDFGGEQEEKGITCQFFFDNATFIKGILPEIMKRIVIALGLDADSPITTLSKEHYLKLYCMLEKSTYKDDGVKFWCTFFDPHGFGTVPEKDYMSLLEKMVRGKSYDFSNHFTQLYAEKIQKIFEETGCLLPENELVISKFKKCLQNERVPNALENPDIPVIKEIWFSSALGNRELILDD</sequence>
<dbReference type="Proteomes" id="UP001295684">
    <property type="component" value="Unassembled WGS sequence"/>
</dbReference>
<accession>A0AAD1XAM3</accession>
<dbReference type="EMBL" id="CAMPGE010010446">
    <property type="protein sequence ID" value="CAI2369294.1"/>
    <property type="molecule type" value="Genomic_DNA"/>
</dbReference>
<reference evidence="1" key="1">
    <citation type="submission" date="2023-07" db="EMBL/GenBank/DDBJ databases">
        <authorList>
            <consortium name="AG Swart"/>
            <person name="Singh M."/>
            <person name="Singh A."/>
            <person name="Seah K."/>
            <person name="Emmerich C."/>
        </authorList>
    </citation>
    <scope>NUCLEOTIDE SEQUENCE</scope>
    <source>
        <strain evidence="1">DP1</strain>
    </source>
</reference>
<proteinExistence type="predicted"/>
<protein>
    <recommendedName>
        <fullName evidence="3">EF-hand domain-containing protein</fullName>
    </recommendedName>
</protein>
<evidence type="ECO:0000313" key="2">
    <source>
        <dbReference type="Proteomes" id="UP001295684"/>
    </source>
</evidence>
<keyword evidence="2" id="KW-1185">Reference proteome</keyword>
<evidence type="ECO:0008006" key="3">
    <source>
        <dbReference type="Google" id="ProtNLM"/>
    </source>
</evidence>
<evidence type="ECO:0000313" key="1">
    <source>
        <dbReference type="EMBL" id="CAI2369294.1"/>
    </source>
</evidence>
<dbReference type="AlphaFoldDB" id="A0AAD1XAM3"/>
<gene>
    <name evidence="1" type="ORF">ECRASSUSDP1_LOCUS10593</name>
</gene>
<comment type="caution">
    <text evidence="1">The sequence shown here is derived from an EMBL/GenBank/DDBJ whole genome shotgun (WGS) entry which is preliminary data.</text>
</comment>
<name>A0AAD1XAM3_EUPCR</name>